<sequence length="542" mass="62813">MSDDEEDLLDEDESLRDLSVLRSRDTARRKRCLDSLAKLIDVWITPDEENVDQDGKKALTEILPSILMLSLRCPFPDVREKCSEIIDNVKKKGFRTPRPLFKGPSSFIPSKEIPPIDTDDEQTHTLLVESFLSAGRVSSVTAVMSIHPQYLEWFSRTEFYIMQGEGPLPFDWRHYIAIMAASRHQCCYLVNIYEIEFLRFNGNKQWLKGIQHVPRKLQLLSDINKYLAHQPWLIEPRHIETLLKGEDNWSLSELVQAIVILAHFHSLASFVFGCGVVAEIDQESGHTFRPPSMTDSTQSSFDNSAVNSNIVDNNEFMTGDELVARMEEALAYQEKIMEASQEELFHYFEKLESGELAQSSSETAKTQECLVSDVAHYIQDAKFRYKDFASREHTEISTYRIGDCSWEEHGYSLVNRLYPDIGTILDEKFSSSMSLTYLTLGDKTNVDTTLFRRATWNYIHLIFGIYHDDYLYTEVNKLMERSYKRYIKTVATCPEKTTQEDYMEFMPQLTHSERVHINLLLLEARQQAELLYAVRAILKYMK</sequence>
<dbReference type="GO" id="GO:0016239">
    <property type="term" value="P:positive regulation of macroautophagy"/>
    <property type="evidence" value="ECO:0007669"/>
    <property type="project" value="TreeGrafter"/>
</dbReference>
<dbReference type="Proteomes" id="UP000887567">
    <property type="component" value="Unplaced"/>
</dbReference>
<comment type="subcellular location">
    <subcellularLocation>
        <location evidence="1">Cytoplasm</location>
    </subcellularLocation>
</comment>
<dbReference type="InterPro" id="IPR006730">
    <property type="entry name" value="Sestrin"/>
</dbReference>
<dbReference type="InterPro" id="IPR029032">
    <property type="entry name" value="AhpD-like"/>
</dbReference>
<evidence type="ECO:0000256" key="5">
    <source>
        <dbReference type="ARBA" id="ARBA00049242"/>
    </source>
</evidence>
<name>A0A913Y2M7_EXADI</name>
<dbReference type="SUPFAM" id="SSF69118">
    <property type="entry name" value="AhpD-like"/>
    <property type="match status" value="1"/>
</dbReference>
<evidence type="ECO:0000313" key="7">
    <source>
        <dbReference type="Proteomes" id="UP000887567"/>
    </source>
</evidence>
<dbReference type="GO" id="GO:1904262">
    <property type="term" value="P:negative regulation of TORC1 signaling"/>
    <property type="evidence" value="ECO:0007669"/>
    <property type="project" value="UniProtKB-ARBA"/>
</dbReference>
<dbReference type="EnsemblMetazoa" id="XM_021058487.2">
    <property type="protein sequence ID" value="XP_020914146.1"/>
    <property type="gene ID" value="LOC110251756"/>
</dbReference>
<dbReference type="GO" id="GO:0071233">
    <property type="term" value="P:cellular response to L-leucine"/>
    <property type="evidence" value="ECO:0007669"/>
    <property type="project" value="TreeGrafter"/>
</dbReference>
<dbReference type="OrthoDB" id="337464at2759"/>
<dbReference type="GO" id="GO:0005737">
    <property type="term" value="C:cytoplasm"/>
    <property type="evidence" value="ECO:0007669"/>
    <property type="project" value="UniProtKB-SubCell"/>
</dbReference>
<dbReference type="FunFam" id="1.20.1290.10:FF:000001">
    <property type="entry name" value="Sestrin 1"/>
    <property type="match status" value="1"/>
</dbReference>
<keyword evidence="4" id="KW-0560">Oxidoreductase</keyword>
<dbReference type="GO" id="GO:0070728">
    <property type="term" value="F:L-leucine binding"/>
    <property type="evidence" value="ECO:0007669"/>
    <property type="project" value="TreeGrafter"/>
</dbReference>
<dbReference type="PANTHER" id="PTHR12474:SF0">
    <property type="entry name" value="SESTRIN HOMOLOG"/>
    <property type="match status" value="1"/>
</dbReference>
<evidence type="ECO:0000256" key="2">
    <source>
        <dbReference type="ARBA" id="ARBA00008350"/>
    </source>
</evidence>
<dbReference type="PANTHER" id="PTHR12474">
    <property type="entry name" value="P53 REGULATED PA26 NUCLEAR PROTEIN SESTRIN"/>
    <property type="match status" value="1"/>
</dbReference>
<accession>A0A913Y2M7</accession>
<dbReference type="Pfam" id="PF04636">
    <property type="entry name" value="PA26"/>
    <property type="match status" value="1"/>
</dbReference>
<evidence type="ECO:0000313" key="6">
    <source>
        <dbReference type="EnsemblMetazoa" id="XP_020914146.1"/>
    </source>
</evidence>
<dbReference type="GeneID" id="110251756"/>
<evidence type="ECO:0000256" key="1">
    <source>
        <dbReference type="ARBA" id="ARBA00004496"/>
    </source>
</evidence>
<protein>
    <submittedName>
        <fullName evidence="6">Uncharacterized protein</fullName>
    </submittedName>
</protein>
<dbReference type="AlphaFoldDB" id="A0A913Y2M7"/>
<comment type="catalytic activity">
    <reaction evidence="5">
        <text>a hydroperoxide + L-cysteinyl-[protein] = S-hydroxy-L-cysteinyl-[protein] + an alcohol</text>
        <dbReference type="Rhea" id="RHEA:67124"/>
        <dbReference type="Rhea" id="RHEA-COMP:10131"/>
        <dbReference type="Rhea" id="RHEA-COMP:17193"/>
        <dbReference type="ChEBI" id="CHEBI:29950"/>
        <dbReference type="ChEBI" id="CHEBI:30879"/>
        <dbReference type="ChEBI" id="CHEBI:35924"/>
        <dbReference type="ChEBI" id="CHEBI:61973"/>
    </reaction>
    <physiologicalReaction direction="left-to-right" evidence="5">
        <dbReference type="Rhea" id="RHEA:67125"/>
    </physiologicalReaction>
</comment>
<dbReference type="OMA" id="ECSESEM"/>
<proteinExistence type="inferred from homology"/>
<dbReference type="GO" id="GO:0005634">
    <property type="term" value="C:nucleus"/>
    <property type="evidence" value="ECO:0007669"/>
    <property type="project" value="InterPro"/>
</dbReference>
<keyword evidence="3" id="KW-0963">Cytoplasm</keyword>
<dbReference type="GO" id="GO:0016684">
    <property type="term" value="F:oxidoreductase activity, acting on peroxide as acceptor"/>
    <property type="evidence" value="ECO:0007669"/>
    <property type="project" value="TreeGrafter"/>
</dbReference>
<organism evidence="6 7">
    <name type="scientific">Exaiptasia diaphana</name>
    <name type="common">Tropical sea anemone</name>
    <name type="synonym">Aiptasia pulchella</name>
    <dbReference type="NCBI Taxonomy" id="2652724"/>
    <lineage>
        <taxon>Eukaryota</taxon>
        <taxon>Metazoa</taxon>
        <taxon>Cnidaria</taxon>
        <taxon>Anthozoa</taxon>
        <taxon>Hexacorallia</taxon>
        <taxon>Actiniaria</taxon>
        <taxon>Aiptasiidae</taxon>
        <taxon>Exaiptasia</taxon>
    </lineage>
</organism>
<dbReference type="KEGG" id="epa:110251756"/>
<reference evidence="6" key="1">
    <citation type="submission" date="2022-11" db="UniProtKB">
        <authorList>
            <consortium name="EnsemblMetazoa"/>
        </authorList>
    </citation>
    <scope>IDENTIFICATION</scope>
</reference>
<comment type="similarity">
    <text evidence="2">Belongs to the sestrin family.</text>
</comment>
<dbReference type="GO" id="GO:1990253">
    <property type="term" value="P:cellular response to leucine starvation"/>
    <property type="evidence" value="ECO:0007669"/>
    <property type="project" value="TreeGrafter"/>
</dbReference>
<evidence type="ECO:0000256" key="4">
    <source>
        <dbReference type="ARBA" id="ARBA00023002"/>
    </source>
</evidence>
<keyword evidence="7" id="KW-1185">Reference proteome</keyword>
<evidence type="ECO:0000256" key="3">
    <source>
        <dbReference type="ARBA" id="ARBA00022490"/>
    </source>
</evidence>
<dbReference type="GO" id="GO:1901031">
    <property type="term" value="P:regulation of response to reactive oxygen species"/>
    <property type="evidence" value="ECO:0007669"/>
    <property type="project" value="InterPro"/>
</dbReference>
<dbReference type="RefSeq" id="XP_020914146.1">
    <property type="nucleotide sequence ID" value="XM_021058487.2"/>
</dbReference>